<dbReference type="OrthoDB" id="10256463at2759"/>
<dbReference type="PANTHER" id="PTHR12822:SF2">
    <property type="entry name" value="PROTEIN YIPF"/>
    <property type="match status" value="1"/>
</dbReference>
<dbReference type="GO" id="GO:0031267">
    <property type="term" value="F:small GTPase binding"/>
    <property type="evidence" value="ECO:0007669"/>
    <property type="project" value="InterPro"/>
</dbReference>
<keyword evidence="4 6" id="KW-1133">Transmembrane helix</keyword>
<comment type="subcellular location">
    <subcellularLocation>
        <location evidence="6">Golgi apparatus membrane</location>
        <topology evidence="6">Multi-pass membrane protein</topology>
    </subcellularLocation>
    <subcellularLocation>
        <location evidence="1">Membrane</location>
        <topology evidence="1">Multi-pass membrane protein</topology>
    </subcellularLocation>
</comment>
<comment type="caution">
    <text evidence="6">Lacks conserved residue(s) required for the propagation of feature annotation.</text>
</comment>
<evidence type="ECO:0000313" key="10">
    <source>
        <dbReference type="Proteomes" id="UP001153678"/>
    </source>
</evidence>
<dbReference type="EMBL" id="CAMKVN010000211">
    <property type="protein sequence ID" value="CAI2165276.1"/>
    <property type="molecule type" value="Genomic_DNA"/>
</dbReference>
<protein>
    <recommendedName>
        <fullName evidence="6">Protein YIP</fullName>
    </recommendedName>
</protein>
<evidence type="ECO:0000313" key="9">
    <source>
        <dbReference type="EMBL" id="CAI2165276.1"/>
    </source>
</evidence>
<evidence type="ECO:0000256" key="7">
    <source>
        <dbReference type="SAM" id="MobiDB-lite"/>
    </source>
</evidence>
<accession>A0A9W4SE61</accession>
<dbReference type="InterPro" id="IPR006977">
    <property type="entry name" value="Yip1_dom"/>
</dbReference>
<evidence type="ECO:0000259" key="8">
    <source>
        <dbReference type="Pfam" id="PF04893"/>
    </source>
</evidence>
<proteinExistence type="inferred from homology"/>
<comment type="caution">
    <text evidence="9">The sequence shown here is derived from an EMBL/GenBank/DDBJ whole genome shotgun (WGS) entry which is preliminary data.</text>
</comment>
<dbReference type="GO" id="GO:0016192">
    <property type="term" value="P:vesicle-mediated transport"/>
    <property type="evidence" value="ECO:0007669"/>
    <property type="project" value="InterPro"/>
</dbReference>
<comment type="similarity">
    <text evidence="2 6">Belongs to the YIP1 family.</text>
</comment>
<evidence type="ECO:0000256" key="3">
    <source>
        <dbReference type="ARBA" id="ARBA00022692"/>
    </source>
</evidence>
<sequence length="282" mass="31839">MSRDEYSVVVEVDDESPVRREELEFQDFSSTSGVGGNISQDKQANSSSDGFNNATFFDPHQSIRNESQGGSYPLWSIEYYAQYFDVDTDQVLERASKSLFPKDNFNDVVGPNPDLYATIAKSIAAIISKGNPNYDITILSFGFAAIYTYSFVIPFIVWGALKYLGCRPSLLNTIGLYGYGLTIWLPISVDFLTNNQYNNYHNVKIINVIPSDTVRWALVIFGFAISGFFISRNLYPVISRADSKTSRLFLIFVIAAHAAFSLLLKFKFFSYQVDWDQSNPKH</sequence>
<feature type="domain" description="Yip1" evidence="8">
    <location>
        <begin position="101"/>
        <end position="262"/>
    </location>
</feature>
<dbReference type="Proteomes" id="UP001153678">
    <property type="component" value="Unassembled WGS sequence"/>
</dbReference>
<gene>
    <name evidence="9" type="ORF">FWILDA_LOCUS1991</name>
</gene>
<keyword evidence="10" id="KW-1185">Reference proteome</keyword>
<feature type="region of interest" description="Disordered" evidence="7">
    <location>
        <begin position="29"/>
        <end position="51"/>
    </location>
</feature>
<feature type="transmembrane region" description="Helical" evidence="6">
    <location>
        <begin position="213"/>
        <end position="235"/>
    </location>
</feature>
<dbReference type="GO" id="GO:0000139">
    <property type="term" value="C:Golgi membrane"/>
    <property type="evidence" value="ECO:0007669"/>
    <property type="project" value="UniProtKB-SubCell"/>
</dbReference>
<dbReference type="Pfam" id="PF04893">
    <property type="entry name" value="Yip1"/>
    <property type="match status" value="1"/>
</dbReference>
<organism evidence="9 10">
    <name type="scientific">Funneliformis geosporum</name>
    <dbReference type="NCBI Taxonomy" id="1117311"/>
    <lineage>
        <taxon>Eukaryota</taxon>
        <taxon>Fungi</taxon>
        <taxon>Fungi incertae sedis</taxon>
        <taxon>Mucoromycota</taxon>
        <taxon>Glomeromycotina</taxon>
        <taxon>Glomeromycetes</taxon>
        <taxon>Glomerales</taxon>
        <taxon>Glomeraceae</taxon>
        <taxon>Funneliformis</taxon>
    </lineage>
</organism>
<keyword evidence="3 6" id="KW-0812">Transmembrane</keyword>
<keyword evidence="5 6" id="KW-0472">Membrane</keyword>
<evidence type="ECO:0000256" key="1">
    <source>
        <dbReference type="ARBA" id="ARBA00004141"/>
    </source>
</evidence>
<feature type="transmembrane region" description="Helical" evidence="6">
    <location>
        <begin position="173"/>
        <end position="193"/>
    </location>
</feature>
<dbReference type="InterPro" id="IPR039765">
    <property type="entry name" value="Yip5/YIPF1/YIPF2"/>
</dbReference>
<feature type="transmembrane region" description="Helical" evidence="6">
    <location>
        <begin position="247"/>
        <end position="266"/>
    </location>
</feature>
<evidence type="ECO:0000256" key="5">
    <source>
        <dbReference type="ARBA" id="ARBA00023136"/>
    </source>
</evidence>
<evidence type="ECO:0000256" key="2">
    <source>
        <dbReference type="ARBA" id="ARBA00010596"/>
    </source>
</evidence>
<evidence type="ECO:0000256" key="6">
    <source>
        <dbReference type="RuleBase" id="RU361264"/>
    </source>
</evidence>
<evidence type="ECO:0000256" key="4">
    <source>
        <dbReference type="ARBA" id="ARBA00022989"/>
    </source>
</evidence>
<dbReference type="AlphaFoldDB" id="A0A9W4SE61"/>
<reference evidence="9" key="1">
    <citation type="submission" date="2022-08" db="EMBL/GenBank/DDBJ databases">
        <authorList>
            <person name="Kallberg Y."/>
            <person name="Tangrot J."/>
            <person name="Rosling A."/>
        </authorList>
    </citation>
    <scope>NUCLEOTIDE SEQUENCE</scope>
    <source>
        <strain evidence="9">Wild A</strain>
    </source>
</reference>
<name>A0A9W4SE61_9GLOM</name>
<feature type="transmembrane region" description="Helical" evidence="6">
    <location>
        <begin position="138"/>
        <end position="161"/>
    </location>
</feature>
<dbReference type="PANTHER" id="PTHR12822">
    <property type="entry name" value="PROTEIN YIPF"/>
    <property type="match status" value="1"/>
</dbReference>